<comment type="caution">
    <text evidence="2">The sequence shown here is derived from an EMBL/GenBank/DDBJ whole genome shotgun (WGS) entry which is preliminary data.</text>
</comment>
<keyword evidence="3" id="KW-1185">Reference proteome</keyword>
<evidence type="ECO:0000313" key="2">
    <source>
        <dbReference type="EMBL" id="MEF2110889.1"/>
    </source>
</evidence>
<evidence type="ECO:0000259" key="1">
    <source>
        <dbReference type="Pfam" id="PF13022"/>
    </source>
</evidence>
<dbReference type="RefSeq" id="WP_216247516.1">
    <property type="nucleotide sequence ID" value="NZ_JAZHFS010000001.1"/>
</dbReference>
<dbReference type="Proteomes" id="UP001498469">
    <property type="component" value="Unassembled WGS sequence"/>
</dbReference>
<dbReference type="Pfam" id="PF13022">
    <property type="entry name" value="HTH_Tnp_1_2"/>
    <property type="match status" value="1"/>
</dbReference>
<feature type="domain" description="Homeodomain phBC6A51-type" evidence="1">
    <location>
        <begin position="2"/>
        <end position="95"/>
    </location>
</feature>
<name>A0ABU7UJ46_9CLOT</name>
<protein>
    <submittedName>
        <fullName evidence="2">PhBC6A51 family helix-turn-helix protein</fullName>
    </submittedName>
</protein>
<gene>
    <name evidence="2" type="ORF">SJI18_01040</name>
</gene>
<proteinExistence type="predicted"/>
<accession>A0ABU7UJ46</accession>
<sequence length="130" mass="14770">MLDERQIRAVEAKAKGFTITDVAKEAGVSRNTVYEWIKLEEFKAELSRFEQDFLSSTKQAVISYGPIVVEELKKLATKGKSEKVRLDALSKLLDKTMSNANKIELSDTRDTKDNVPVDVLDKEIEEFDNE</sequence>
<reference evidence="2 3" key="1">
    <citation type="submission" date="2023-11" db="EMBL/GenBank/DDBJ databases">
        <title>Draft genome sequence of a psychrophilic Clostridium strain from permafrost water brine.</title>
        <authorList>
            <person name="Shcherbakova V.A."/>
            <person name="Trubitsyn V.E."/>
            <person name="Zakharyuk A.G."/>
        </authorList>
    </citation>
    <scope>NUCLEOTIDE SEQUENCE [LARGE SCALE GENOMIC DNA]</scope>
    <source>
        <strain evidence="2 3">14F</strain>
    </source>
</reference>
<dbReference type="EMBL" id="JAZHFS010000001">
    <property type="protein sequence ID" value="MEF2110889.1"/>
    <property type="molecule type" value="Genomic_DNA"/>
</dbReference>
<organism evidence="2 3">
    <name type="scientific">Clostridium frigoriphilum</name>
    <dbReference type="NCBI Taxonomy" id="443253"/>
    <lineage>
        <taxon>Bacteria</taxon>
        <taxon>Bacillati</taxon>
        <taxon>Bacillota</taxon>
        <taxon>Clostridia</taxon>
        <taxon>Eubacteriales</taxon>
        <taxon>Clostridiaceae</taxon>
        <taxon>Clostridium</taxon>
    </lineage>
</organism>
<dbReference type="InterPro" id="IPR024978">
    <property type="entry name" value="Homeodomain_phBC6A51-type"/>
</dbReference>
<evidence type="ECO:0000313" key="3">
    <source>
        <dbReference type="Proteomes" id="UP001498469"/>
    </source>
</evidence>